<proteinExistence type="predicted"/>
<dbReference type="AlphaFoldDB" id="A0A9W9EYL4"/>
<reference evidence="2" key="2">
    <citation type="journal article" date="2023" name="IMA Fungus">
        <title>Comparative genomic study of the Penicillium genus elucidates a diverse pangenome and 15 lateral gene transfer events.</title>
        <authorList>
            <person name="Petersen C."/>
            <person name="Sorensen T."/>
            <person name="Nielsen M.R."/>
            <person name="Sondergaard T.E."/>
            <person name="Sorensen J.L."/>
            <person name="Fitzpatrick D.A."/>
            <person name="Frisvad J.C."/>
            <person name="Nielsen K.L."/>
        </authorList>
    </citation>
    <scope>NUCLEOTIDE SEQUENCE</scope>
    <source>
        <strain evidence="2">IBT 30761</strain>
    </source>
</reference>
<dbReference type="OrthoDB" id="5366531at2759"/>
<organism evidence="2 3">
    <name type="scientific">Penicillium argentinense</name>
    <dbReference type="NCBI Taxonomy" id="1131581"/>
    <lineage>
        <taxon>Eukaryota</taxon>
        <taxon>Fungi</taxon>
        <taxon>Dikarya</taxon>
        <taxon>Ascomycota</taxon>
        <taxon>Pezizomycotina</taxon>
        <taxon>Eurotiomycetes</taxon>
        <taxon>Eurotiomycetidae</taxon>
        <taxon>Eurotiales</taxon>
        <taxon>Aspergillaceae</taxon>
        <taxon>Penicillium</taxon>
    </lineage>
</organism>
<dbReference type="EMBL" id="JAPQKI010000009">
    <property type="protein sequence ID" value="KAJ5090309.1"/>
    <property type="molecule type" value="Genomic_DNA"/>
</dbReference>
<sequence>MRPALLRLLKRPSAVSILDTLAATSVGIEQLECDYARLRFQPRCLRYQSTVGDTDSCTTETRHGKWPRTVSEKRRLSFSTHEIEAKAPSDETLNNLPSNPTTIHNSGAKTLRLHPDRLEFESDVGHINDIGTRLIDQPENANDFELWEELLRYRQRHYGDKGTQDIWEGLTVRLQGVQLPVSGERADFFWRSFVEFGLRREIYLGDVIQYAISLHQRDGRTWSQLYEAVVGGLLDRGRTRQATALHRWLQKSGIAQPNDLVRVLKPAFDPACLPVSSEPVNLVAAQRRTITLGLRAFKEMCRTAPGHKIYGPVVSTLAQHGYGENALRMHNFLVKHDDHPQTADEMMDILDYVKKYGSRDEFGALQTYAKERCLDTANGDGQGLHSSSSAGRRTNPPEGRFNDDIGAKLISTRAFNFDIVQGTLKMLGVSAVGPRTLREVAIRSNGSKDILDKMNRFRTAGISIQDCVFVRLVEKLAKQNRDIVLSDLLHSDQHPDVLEDAQIQEAFLASHYMTQDWRQYNLSQAVLTELFPSSPGLWDIHFRKHIAVGEYDAASKVVDEIAVHGQRLSEESVDFMAEKVLTARQLTKAPSPGKHLSARNEVMFVFRVLERVVPAGGYISAAFWVELLKRLGMNNNWRELSEVCHWLVRWYSFTPGSKSKLSATSFAKDQPAGRDGRILNQIFSQRMQAAIVTWGFRSPLQDHVVGKHVYQHPNSGQKFIPWIRGIALLRQLRDAGLQVNTGWVRQATRHRLAILFSQYTPSAKPLNRTLRRWCPFTPQEVVADVDRAWGEPLFDGAENSRPKWLVNPTRTQSSRRRASGVVLSRTELGELREKAKLGDGRTLRQMREWRELRDRFPPKPRPDP</sequence>
<evidence type="ECO:0000313" key="2">
    <source>
        <dbReference type="EMBL" id="KAJ5090309.1"/>
    </source>
</evidence>
<protein>
    <submittedName>
        <fullName evidence="2">Uncharacterized protein</fullName>
    </submittedName>
</protein>
<dbReference type="RefSeq" id="XP_056472290.1">
    <property type="nucleotide sequence ID" value="XM_056621484.1"/>
</dbReference>
<evidence type="ECO:0000313" key="3">
    <source>
        <dbReference type="Proteomes" id="UP001149074"/>
    </source>
</evidence>
<gene>
    <name evidence="2" type="ORF">N7532_008993</name>
</gene>
<dbReference type="GeneID" id="81360463"/>
<keyword evidence="3" id="KW-1185">Reference proteome</keyword>
<comment type="caution">
    <text evidence="2">The sequence shown here is derived from an EMBL/GenBank/DDBJ whole genome shotgun (WGS) entry which is preliminary data.</text>
</comment>
<feature type="region of interest" description="Disordered" evidence="1">
    <location>
        <begin position="379"/>
        <end position="403"/>
    </location>
</feature>
<accession>A0A9W9EYL4</accession>
<dbReference type="Proteomes" id="UP001149074">
    <property type="component" value="Unassembled WGS sequence"/>
</dbReference>
<name>A0A9W9EYL4_9EURO</name>
<reference evidence="2" key="1">
    <citation type="submission" date="2022-11" db="EMBL/GenBank/DDBJ databases">
        <authorList>
            <person name="Petersen C."/>
        </authorList>
    </citation>
    <scope>NUCLEOTIDE SEQUENCE</scope>
    <source>
        <strain evidence="2">IBT 30761</strain>
    </source>
</reference>
<evidence type="ECO:0000256" key="1">
    <source>
        <dbReference type="SAM" id="MobiDB-lite"/>
    </source>
</evidence>